<proteinExistence type="predicted"/>
<reference evidence="2" key="1">
    <citation type="submission" date="2023-10" db="EMBL/GenBank/DDBJ databases">
        <authorList>
            <person name="Chen Y."/>
            <person name="Shah S."/>
            <person name="Dougan E. K."/>
            <person name="Thang M."/>
            <person name="Chan C."/>
        </authorList>
    </citation>
    <scope>NUCLEOTIDE SEQUENCE [LARGE SCALE GENOMIC DNA]</scope>
</reference>
<evidence type="ECO:0000313" key="2">
    <source>
        <dbReference type="EMBL" id="CAK0882176.1"/>
    </source>
</evidence>
<name>A0ABN9W7M2_9DINO</name>
<feature type="compositionally biased region" description="Low complexity" evidence="1">
    <location>
        <begin position="455"/>
        <end position="467"/>
    </location>
</feature>
<feature type="compositionally biased region" description="Basic and acidic residues" evidence="1">
    <location>
        <begin position="469"/>
        <end position="486"/>
    </location>
</feature>
<evidence type="ECO:0000256" key="1">
    <source>
        <dbReference type="SAM" id="MobiDB-lite"/>
    </source>
</evidence>
<feature type="compositionally biased region" description="Polar residues" evidence="1">
    <location>
        <begin position="1"/>
        <end position="11"/>
    </location>
</feature>
<dbReference type="EMBL" id="CAUYUJ010018276">
    <property type="protein sequence ID" value="CAK0882176.1"/>
    <property type="molecule type" value="Genomic_DNA"/>
</dbReference>
<organism evidence="2 3">
    <name type="scientific">Prorocentrum cordatum</name>
    <dbReference type="NCBI Taxonomy" id="2364126"/>
    <lineage>
        <taxon>Eukaryota</taxon>
        <taxon>Sar</taxon>
        <taxon>Alveolata</taxon>
        <taxon>Dinophyceae</taxon>
        <taxon>Prorocentrales</taxon>
        <taxon>Prorocentraceae</taxon>
        <taxon>Prorocentrum</taxon>
    </lineage>
</organism>
<evidence type="ECO:0000313" key="3">
    <source>
        <dbReference type="Proteomes" id="UP001189429"/>
    </source>
</evidence>
<feature type="compositionally biased region" description="Low complexity" evidence="1">
    <location>
        <begin position="58"/>
        <end position="89"/>
    </location>
</feature>
<dbReference type="Proteomes" id="UP001189429">
    <property type="component" value="Unassembled WGS sequence"/>
</dbReference>
<accession>A0ABN9W7M2</accession>
<comment type="caution">
    <text evidence="2">The sequence shown here is derived from an EMBL/GenBank/DDBJ whole genome shotgun (WGS) entry which is preliminary data.</text>
</comment>
<feature type="region of interest" description="Disordered" evidence="1">
    <location>
        <begin position="1"/>
        <end position="89"/>
    </location>
</feature>
<feature type="compositionally biased region" description="Basic and acidic residues" evidence="1">
    <location>
        <begin position="12"/>
        <end position="23"/>
    </location>
</feature>
<keyword evidence="3" id="KW-1185">Reference proteome</keyword>
<feature type="region of interest" description="Disordered" evidence="1">
    <location>
        <begin position="451"/>
        <end position="508"/>
    </location>
</feature>
<sequence>MTAPGLSSSTCSDERRQCSRPRDSTSWTPATSGIRTTTRPAPPSGPSRRSTAPRRRTPSWPSSTPSARSMPGRSSARAAEAGAAAMPPAAPTGAIEHFSPLPSWEAFFGAASELLYYTPHMKADFAPLLAGCIGTYEQLRRFFLTLYFGTVPEAVALLGLTDELRPLARVRSFAFEPAGAGRPCECARRRQAGQLLRRPGDLDITAAGRSRVPVRAAPVDRYLRARGPGPPRTWTASVAQRLRLAGGGAGERLADAALEWYAASVDQLLEDPKEGDTEGDYFDAWLRECHREIHDDVDTSDPAELRSAKWVESESSSRRYDLGAIRIPDYESAFQELRAFDFRSRSSTRRERVLAKILVDAFQLRLVDAAAILTIGNIVAQSEEGARVVVVLYAGAAHSRCVVEFFRSQGLGHQGLPKKGYVGQEEWEDDEPRGLELPSYLHDFSELFPVPKAQPPAARAGAAPPKASLQERRKAEDAADQAMRELLEEEAQAPGQAKPKAASRKQKR</sequence>
<protein>
    <submittedName>
        <fullName evidence="2">Uncharacterized protein</fullName>
    </submittedName>
</protein>
<feature type="compositionally biased region" description="Polar residues" evidence="1">
    <location>
        <begin position="24"/>
        <end position="34"/>
    </location>
</feature>
<gene>
    <name evidence="2" type="ORF">PCOR1329_LOCUS64768</name>
</gene>